<reference evidence="4 5" key="1">
    <citation type="submission" date="2019-08" db="EMBL/GenBank/DDBJ databases">
        <title>Bacillus genomes from the desert of Cuatro Cienegas, Coahuila.</title>
        <authorList>
            <person name="Olmedo-Alvarez G."/>
        </authorList>
    </citation>
    <scope>NUCLEOTIDE SEQUENCE [LARGE SCALE GENOMIC DNA]</scope>
    <source>
        <strain evidence="4 5">CH128b_4D</strain>
    </source>
</reference>
<sequence>MMNDHTALLIIDILNPFDFEHGKTLADHTTKMVKPLDSLRGACRQNNMPVIYINDHYTLWQADLKKIYDKCLNDISRPIIETLKPGKDDYFLIKPKHSAFYGTALNTLLHSLKVDTLILTGIAGNICVLFTANDAYMREFNLIIPEDCIASVSEDDNRYALEMMKNVLKADIVASGSILQGYY</sequence>
<evidence type="ECO:0000256" key="1">
    <source>
        <dbReference type="ARBA" id="ARBA00006336"/>
    </source>
</evidence>
<protein>
    <submittedName>
        <fullName evidence="4">Cysteine hydrolase</fullName>
    </submittedName>
</protein>
<dbReference type="Pfam" id="PF00857">
    <property type="entry name" value="Isochorismatase"/>
    <property type="match status" value="1"/>
</dbReference>
<organism evidence="4 5">
    <name type="scientific">Rossellomorea vietnamensis</name>
    <dbReference type="NCBI Taxonomy" id="218284"/>
    <lineage>
        <taxon>Bacteria</taxon>
        <taxon>Bacillati</taxon>
        <taxon>Bacillota</taxon>
        <taxon>Bacilli</taxon>
        <taxon>Bacillales</taxon>
        <taxon>Bacillaceae</taxon>
        <taxon>Rossellomorea</taxon>
    </lineage>
</organism>
<comment type="caution">
    <text evidence="4">The sequence shown here is derived from an EMBL/GenBank/DDBJ whole genome shotgun (WGS) entry which is preliminary data.</text>
</comment>
<dbReference type="InterPro" id="IPR050272">
    <property type="entry name" value="Isochorismatase-like_hydrls"/>
</dbReference>
<dbReference type="Proteomes" id="UP000325182">
    <property type="component" value="Unassembled WGS sequence"/>
</dbReference>
<dbReference type="PRINTS" id="PR01398">
    <property type="entry name" value="ISCHRISMTASE"/>
</dbReference>
<dbReference type="InterPro" id="IPR000868">
    <property type="entry name" value="Isochorismatase-like_dom"/>
</dbReference>
<gene>
    <name evidence="4" type="ORF">FZC84_22255</name>
</gene>
<evidence type="ECO:0000313" key="4">
    <source>
        <dbReference type="EMBL" id="TYR94712.1"/>
    </source>
</evidence>
<proteinExistence type="inferred from homology"/>
<feature type="domain" description="Isochorismatase-like" evidence="3">
    <location>
        <begin position="6"/>
        <end position="166"/>
    </location>
</feature>
<dbReference type="InterPro" id="IPR016291">
    <property type="entry name" value="Isochorismatase"/>
</dbReference>
<evidence type="ECO:0000259" key="3">
    <source>
        <dbReference type="Pfam" id="PF00857"/>
    </source>
</evidence>
<evidence type="ECO:0000256" key="2">
    <source>
        <dbReference type="ARBA" id="ARBA00022801"/>
    </source>
</evidence>
<dbReference type="EMBL" id="VTEG01000036">
    <property type="protein sequence ID" value="TYR94712.1"/>
    <property type="molecule type" value="Genomic_DNA"/>
</dbReference>
<name>A0A5D4LZR1_9BACI</name>
<dbReference type="CDD" id="cd00431">
    <property type="entry name" value="cysteine_hydrolases"/>
    <property type="match status" value="1"/>
</dbReference>
<dbReference type="Gene3D" id="3.40.50.850">
    <property type="entry name" value="Isochorismatase-like"/>
    <property type="match status" value="1"/>
</dbReference>
<dbReference type="PANTHER" id="PTHR43540">
    <property type="entry name" value="PEROXYUREIDOACRYLATE/UREIDOACRYLATE AMIDOHYDROLASE-RELATED"/>
    <property type="match status" value="1"/>
</dbReference>
<dbReference type="SUPFAM" id="SSF52499">
    <property type="entry name" value="Isochorismatase-like hydrolases"/>
    <property type="match status" value="1"/>
</dbReference>
<dbReference type="AlphaFoldDB" id="A0A5D4LZR1"/>
<evidence type="ECO:0000313" key="5">
    <source>
        <dbReference type="Proteomes" id="UP000325182"/>
    </source>
</evidence>
<dbReference type="PANTHER" id="PTHR43540:SF6">
    <property type="entry name" value="ISOCHORISMATASE-LIKE DOMAIN-CONTAINING PROTEIN"/>
    <property type="match status" value="1"/>
</dbReference>
<accession>A0A5D4LZR1</accession>
<dbReference type="GO" id="GO:0008908">
    <property type="term" value="F:isochorismatase activity"/>
    <property type="evidence" value="ECO:0007669"/>
    <property type="project" value="InterPro"/>
</dbReference>
<dbReference type="RefSeq" id="WP_148955344.1">
    <property type="nucleotide sequence ID" value="NZ_VTEG01000036.1"/>
</dbReference>
<keyword evidence="2 4" id="KW-0378">Hydrolase</keyword>
<dbReference type="InterPro" id="IPR036380">
    <property type="entry name" value="Isochorismatase-like_sf"/>
</dbReference>
<comment type="similarity">
    <text evidence="1">Belongs to the isochorismatase family.</text>
</comment>